<dbReference type="Pfam" id="PF00112">
    <property type="entry name" value="Peptidase_C1"/>
    <property type="match status" value="1"/>
</dbReference>
<dbReference type="InterPro" id="IPR025660">
    <property type="entry name" value="Pept_his_AS"/>
</dbReference>
<dbReference type="RefSeq" id="XP_016501864.1">
    <property type="nucleotide sequence ID" value="XM_016646378.1"/>
</dbReference>
<dbReference type="OrthoDB" id="1276605at2759"/>
<feature type="region of interest" description="Disordered" evidence="2">
    <location>
        <begin position="243"/>
        <end position="289"/>
    </location>
</feature>
<comment type="similarity">
    <text evidence="1">Belongs to the peptidase C1 family.</text>
</comment>
<dbReference type="Gene3D" id="3.90.70.10">
    <property type="entry name" value="Cysteine proteinases"/>
    <property type="match status" value="1"/>
</dbReference>
<evidence type="ECO:0000313" key="4">
    <source>
        <dbReference type="Proteomes" id="UP000790787"/>
    </source>
</evidence>
<dbReference type="InterPro" id="IPR038765">
    <property type="entry name" value="Papain-like_cys_pep_sf"/>
</dbReference>
<name>A0A1S4CLQ1_TOBAC</name>
<sequence>MADVEFSLKDSGILLPNVRKQGRMNVCYAYSTGEAVSALFAKEFSEPPVELSIQQIADLLPINFNYENRLHRTDEVGCYFGSHVDALLYARDFGLFKECDYPRRGSRNKDDIPPIPDKPRYRIGHANRVCIAGDPHRKDSERLVTAEEINRVLAYQPMVGAIDIYDSFANFKGDGVYMGRIAKERNQGGHSILIIGWGIKDGIEYYLIKNTWGENWGDGGYAKVRRDLVYMLTYPEGVDKVGNHYEDYNSSETKKEKGKCAPGSSETKKEKGKGAPSSGGSRKGKEKAR</sequence>
<dbReference type="OMA" id="GWGIKNG"/>
<dbReference type="GO" id="GO:0005615">
    <property type="term" value="C:extracellular space"/>
    <property type="evidence" value="ECO:0000318"/>
    <property type="project" value="GO_Central"/>
</dbReference>
<dbReference type="PANTHER" id="PTHR12411">
    <property type="entry name" value="CYSTEINE PROTEASE FAMILY C1-RELATED"/>
    <property type="match status" value="1"/>
</dbReference>
<organism evidence="4 5">
    <name type="scientific">Nicotiana tabacum</name>
    <name type="common">Common tobacco</name>
    <dbReference type="NCBI Taxonomy" id="4097"/>
    <lineage>
        <taxon>Eukaryota</taxon>
        <taxon>Viridiplantae</taxon>
        <taxon>Streptophyta</taxon>
        <taxon>Embryophyta</taxon>
        <taxon>Tracheophyta</taxon>
        <taxon>Spermatophyta</taxon>
        <taxon>Magnoliopsida</taxon>
        <taxon>eudicotyledons</taxon>
        <taxon>Gunneridae</taxon>
        <taxon>Pentapetalae</taxon>
        <taxon>asterids</taxon>
        <taxon>lamiids</taxon>
        <taxon>Solanales</taxon>
        <taxon>Solanaceae</taxon>
        <taxon>Nicotianoideae</taxon>
        <taxon>Nicotianeae</taxon>
        <taxon>Nicotiana</taxon>
    </lineage>
</organism>
<dbReference type="GeneID" id="107820157"/>
<gene>
    <name evidence="5" type="primary">LOC107820157</name>
</gene>
<dbReference type="InterPro" id="IPR013128">
    <property type="entry name" value="Peptidase_C1A"/>
</dbReference>
<dbReference type="GO" id="GO:0004197">
    <property type="term" value="F:cysteine-type endopeptidase activity"/>
    <property type="evidence" value="ECO:0000318"/>
    <property type="project" value="GO_Central"/>
</dbReference>
<evidence type="ECO:0000259" key="3">
    <source>
        <dbReference type="SMART" id="SM00645"/>
    </source>
</evidence>
<dbReference type="AlphaFoldDB" id="A0A1S4CLQ1"/>
<dbReference type="STRING" id="4097.A0A1S4CLQ1"/>
<reference evidence="5" key="2">
    <citation type="submission" date="2025-08" db="UniProtKB">
        <authorList>
            <consortium name="RefSeq"/>
        </authorList>
    </citation>
    <scope>IDENTIFICATION</scope>
    <source>
        <tissue evidence="5">Leaf</tissue>
    </source>
</reference>
<dbReference type="KEGG" id="nta:107820157"/>
<keyword evidence="4" id="KW-1185">Reference proteome</keyword>
<dbReference type="InterPro" id="IPR000668">
    <property type="entry name" value="Peptidase_C1A_C"/>
</dbReference>
<protein>
    <submittedName>
        <fullName evidence="5">Cathepsin L-like proteinase</fullName>
    </submittedName>
    <submittedName>
        <fullName evidence="5">Uncharacterized protein LOC107820157</fullName>
    </submittedName>
</protein>
<dbReference type="PROSITE" id="PS00639">
    <property type="entry name" value="THIOL_PROTEASE_HIS"/>
    <property type="match status" value="1"/>
</dbReference>
<dbReference type="SUPFAM" id="SSF54001">
    <property type="entry name" value="Cysteine proteinases"/>
    <property type="match status" value="1"/>
</dbReference>
<dbReference type="PaxDb" id="4097-A0A1S4CLQ1"/>
<feature type="compositionally biased region" description="Basic and acidic residues" evidence="2">
    <location>
        <begin position="243"/>
        <end position="259"/>
    </location>
</feature>
<proteinExistence type="inferred from homology"/>
<dbReference type="SMART" id="SM00645">
    <property type="entry name" value="Pept_C1"/>
    <property type="match status" value="1"/>
</dbReference>
<evidence type="ECO:0000256" key="2">
    <source>
        <dbReference type="SAM" id="MobiDB-lite"/>
    </source>
</evidence>
<reference evidence="4" key="1">
    <citation type="journal article" date="2014" name="Nat. Commun.">
        <title>The tobacco genome sequence and its comparison with those of tomato and potato.</title>
        <authorList>
            <person name="Sierro N."/>
            <person name="Battey J.N."/>
            <person name="Ouadi S."/>
            <person name="Bakaher N."/>
            <person name="Bovet L."/>
            <person name="Willig A."/>
            <person name="Goepfert S."/>
            <person name="Peitsch M.C."/>
            <person name="Ivanov N.V."/>
        </authorList>
    </citation>
    <scope>NUCLEOTIDE SEQUENCE [LARGE SCALE GENOMIC DNA]</scope>
</reference>
<dbReference type="GO" id="GO:0005764">
    <property type="term" value="C:lysosome"/>
    <property type="evidence" value="ECO:0000318"/>
    <property type="project" value="GO_Central"/>
</dbReference>
<accession>A0A1S4CLQ1</accession>
<evidence type="ECO:0000313" key="5">
    <source>
        <dbReference type="RefSeq" id="XP_016501864.1"/>
    </source>
</evidence>
<dbReference type="Proteomes" id="UP000790787">
    <property type="component" value="Chromosome 15"/>
</dbReference>
<evidence type="ECO:0000256" key="1">
    <source>
        <dbReference type="ARBA" id="ARBA00008455"/>
    </source>
</evidence>
<dbReference type="GO" id="GO:0051603">
    <property type="term" value="P:proteolysis involved in protein catabolic process"/>
    <property type="evidence" value="ECO:0000318"/>
    <property type="project" value="GO_Central"/>
</dbReference>
<feature type="domain" description="Peptidase C1A papain C-terminal" evidence="3">
    <location>
        <begin position="2"/>
        <end position="236"/>
    </location>
</feature>
<dbReference type="SMR" id="A0A1S4CLQ1"/>